<dbReference type="EMBL" id="JBBPFD010000001">
    <property type="protein sequence ID" value="KAK7944456.1"/>
    <property type="molecule type" value="Genomic_DNA"/>
</dbReference>
<gene>
    <name evidence="1" type="ORF">WMY93_000184</name>
</gene>
<evidence type="ECO:0000313" key="1">
    <source>
        <dbReference type="EMBL" id="KAK7944456.1"/>
    </source>
</evidence>
<reference evidence="2" key="1">
    <citation type="submission" date="2024-04" db="EMBL/GenBank/DDBJ databases">
        <title>Salinicola lusitanus LLJ914,a marine bacterium isolated from the Okinawa Trough.</title>
        <authorList>
            <person name="Li J."/>
        </authorList>
    </citation>
    <scope>NUCLEOTIDE SEQUENCE [LARGE SCALE GENOMIC DNA]</scope>
</reference>
<organism evidence="1 2">
    <name type="scientific">Mugilogobius chulae</name>
    <name type="common">yellowstripe goby</name>
    <dbReference type="NCBI Taxonomy" id="88201"/>
    <lineage>
        <taxon>Eukaryota</taxon>
        <taxon>Metazoa</taxon>
        <taxon>Chordata</taxon>
        <taxon>Craniata</taxon>
        <taxon>Vertebrata</taxon>
        <taxon>Euteleostomi</taxon>
        <taxon>Actinopterygii</taxon>
        <taxon>Neopterygii</taxon>
        <taxon>Teleostei</taxon>
        <taxon>Neoteleostei</taxon>
        <taxon>Acanthomorphata</taxon>
        <taxon>Gobiaria</taxon>
        <taxon>Gobiiformes</taxon>
        <taxon>Gobioidei</taxon>
        <taxon>Gobiidae</taxon>
        <taxon>Gobionellinae</taxon>
        <taxon>Mugilogobius</taxon>
    </lineage>
</organism>
<keyword evidence="2" id="KW-1185">Reference proteome</keyword>
<protein>
    <submittedName>
        <fullName evidence="1">Uncharacterized protein</fullName>
    </submittedName>
</protein>
<evidence type="ECO:0000313" key="2">
    <source>
        <dbReference type="Proteomes" id="UP001460270"/>
    </source>
</evidence>
<accession>A0AAW0Q070</accession>
<comment type="caution">
    <text evidence="1">The sequence shown here is derived from an EMBL/GenBank/DDBJ whole genome shotgun (WGS) entry which is preliminary data.</text>
</comment>
<proteinExistence type="predicted"/>
<sequence length="132" mass="14097">MAVRVRDSPPRAHALLVAGTREGGAHVSHGLQLGARSALGDLRLFPERGNVPEAFEKFNSGAAVAQREESKLRLGCQLCPNLQDASLRTALLQTCRTRLYAQHISKPTGCAFTHGMSPNLQGALLRTALGEG</sequence>
<dbReference type="Proteomes" id="UP001460270">
    <property type="component" value="Unassembled WGS sequence"/>
</dbReference>
<name>A0AAW0Q070_9GOBI</name>
<dbReference type="AlphaFoldDB" id="A0AAW0Q070"/>